<protein>
    <submittedName>
        <fullName evidence="2">Uncharacterized protein</fullName>
    </submittedName>
</protein>
<organism evidence="2 3">
    <name type="scientific">Terrabacter aeriphilus</name>
    <dbReference type="NCBI Taxonomy" id="515662"/>
    <lineage>
        <taxon>Bacteria</taxon>
        <taxon>Bacillati</taxon>
        <taxon>Actinomycetota</taxon>
        <taxon>Actinomycetes</taxon>
        <taxon>Micrococcales</taxon>
        <taxon>Intrasporangiaceae</taxon>
        <taxon>Terrabacter</taxon>
    </lineage>
</organism>
<comment type="caution">
    <text evidence="2">The sequence shown here is derived from an EMBL/GenBank/DDBJ whole genome shotgun (WGS) entry which is preliminary data.</text>
</comment>
<gene>
    <name evidence="2" type="ORF">GCM10023258_10260</name>
</gene>
<accession>A0ABP9J889</accession>
<evidence type="ECO:0000313" key="2">
    <source>
        <dbReference type="EMBL" id="GAA5021141.1"/>
    </source>
</evidence>
<feature type="compositionally biased region" description="Polar residues" evidence="1">
    <location>
        <begin position="58"/>
        <end position="68"/>
    </location>
</feature>
<proteinExistence type="predicted"/>
<name>A0ABP9J889_9MICO</name>
<keyword evidence="3" id="KW-1185">Reference proteome</keyword>
<feature type="region of interest" description="Disordered" evidence="1">
    <location>
        <begin position="45"/>
        <end position="80"/>
    </location>
</feature>
<dbReference type="Proteomes" id="UP001500427">
    <property type="component" value="Unassembled WGS sequence"/>
</dbReference>
<feature type="compositionally biased region" description="Basic and acidic residues" evidence="1">
    <location>
        <begin position="70"/>
        <end position="80"/>
    </location>
</feature>
<sequence length="80" mass="8728">MNSSRNLLIAGVVLLAVALGSAGHGVWWLFGLLWMLPHAGRHGCGWTSRRRDRDVAQGTPSPASTLPDPTQDRHEAFPTR</sequence>
<dbReference type="RefSeq" id="WP_345506376.1">
    <property type="nucleotide sequence ID" value="NZ_BAABIW010000009.1"/>
</dbReference>
<reference evidence="3" key="1">
    <citation type="journal article" date="2019" name="Int. J. Syst. Evol. Microbiol.">
        <title>The Global Catalogue of Microorganisms (GCM) 10K type strain sequencing project: providing services to taxonomists for standard genome sequencing and annotation.</title>
        <authorList>
            <consortium name="The Broad Institute Genomics Platform"/>
            <consortium name="The Broad Institute Genome Sequencing Center for Infectious Disease"/>
            <person name="Wu L."/>
            <person name="Ma J."/>
        </authorList>
    </citation>
    <scope>NUCLEOTIDE SEQUENCE [LARGE SCALE GENOMIC DNA]</scope>
    <source>
        <strain evidence="3">JCM 17687</strain>
    </source>
</reference>
<dbReference type="EMBL" id="BAABIW010000009">
    <property type="protein sequence ID" value="GAA5021141.1"/>
    <property type="molecule type" value="Genomic_DNA"/>
</dbReference>
<evidence type="ECO:0000256" key="1">
    <source>
        <dbReference type="SAM" id="MobiDB-lite"/>
    </source>
</evidence>
<evidence type="ECO:0000313" key="3">
    <source>
        <dbReference type="Proteomes" id="UP001500427"/>
    </source>
</evidence>